<dbReference type="GO" id="GO:0046872">
    <property type="term" value="F:metal ion binding"/>
    <property type="evidence" value="ECO:0007669"/>
    <property type="project" value="UniProtKB-KW"/>
</dbReference>
<accession>A0A1B5Z8C7</accession>
<dbReference type="PANTHER" id="PTHR37984:SF5">
    <property type="entry name" value="PROTEIN NYNRIN-LIKE"/>
    <property type="match status" value="1"/>
</dbReference>
<dbReference type="GO" id="GO:0003964">
    <property type="term" value="F:RNA-directed DNA polymerase activity"/>
    <property type="evidence" value="ECO:0007669"/>
    <property type="project" value="UniProtKB-KW"/>
</dbReference>
<dbReference type="Pfam" id="PF00385">
    <property type="entry name" value="Chromo"/>
    <property type="match status" value="1"/>
</dbReference>
<evidence type="ECO:0000256" key="11">
    <source>
        <dbReference type="ARBA" id="ARBA00023268"/>
    </source>
</evidence>
<dbReference type="InterPro" id="IPR050951">
    <property type="entry name" value="Retrovirus_Pol_polyprotein"/>
</dbReference>
<keyword evidence="8" id="KW-0808">Transferase</keyword>
<dbReference type="InterPro" id="IPR012337">
    <property type="entry name" value="RNaseH-like_sf"/>
</dbReference>
<keyword evidence="7" id="KW-0695">RNA-directed DNA polymerase</keyword>
<dbReference type="Pfam" id="PF17921">
    <property type="entry name" value="Integrase_H2C2"/>
    <property type="match status" value="1"/>
</dbReference>
<evidence type="ECO:0000256" key="6">
    <source>
        <dbReference type="ARBA" id="ARBA00022908"/>
    </source>
</evidence>
<evidence type="ECO:0000256" key="1">
    <source>
        <dbReference type="ARBA" id="ARBA00022670"/>
    </source>
</evidence>
<dbReference type="InterPro" id="IPR001584">
    <property type="entry name" value="Integrase_cat-core"/>
</dbReference>
<organism evidence="13 14">
    <name type="scientific">Trifolium subterraneum</name>
    <name type="common">Subterranean clover</name>
    <dbReference type="NCBI Taxonomy" id="3900"/>
    <lineage>
        <taxon>Eukaryota</taxon>
        <taxon>Viridiplantae</taxon>
        <taxon>Streptophyta</taxon>
        <taxon>Embryophyta</taxon>
        <taxon>Tracheophyta</taxon>
        <taxon>Spermatophyta</taxon>
        <taxon>Magnoliopsida</taxon>
        <taxon>eudicotyledons</taxon>
        <taxon>Gunneridae</taxon>
        <taxon>Pentapetalae</taxon>
        <taxon>rosids</taxon>
        <taxon>fabids</taxon>
        <taxon>Fabales</taxon>
        <taxon>Fabaceae</taxon>
        <taxon>Papilionoideae</taxon>
        <taxon>50 kb inversion clade</taxon>
        <taxon>NPAAA clade</taxon>
        <taxon>Hologalegina</taxon>
        <taxon>IRL clade</taxon>
        <taxon>Trifolieae</taxon>
        <taxon>Trifolium</taxon>
    </lineage>
</organism>
<dbReference type="Pfam" id="PF17919">
    <property type="entry name" value="RT_RNaseH_2"/>
    <property type="match status" value="1"/>
</dbReference>
<keyword evidence="8" id="KW-0239">DNA-directed DNA polymerase</keyword>
<evidence type="ECO:0000256" key="7">
    <source>
        <dbReference type="ARBA" id="ARBA00022918"/>
    </source>
</evidence>
<evidence type="ECO:0000259" key="12">
    <source>
        <dbReference type="PROSITE" id="PS50994"/>
    </source>
</evidence>
<dbReference type="SUPFAM" id="SSF54160">
    <property type="entry name" value="Chromo domain-like"/>
    <property type="match status" value="1"/>
</dbReference>
<evidence type="ECO:0000256" key="2">
    <source>
        <dbReference type="ARBA" id="ARBA00022723"/>
    </source>
</evidence>
<dbReference type="FunFam" id="3.30.70.270:FF:000020">
    <property type="entry name" value="Transposon Tf2-6 polyprotein-like Protein"/>
    <property type="match status" value="1"/>
</dbReference>
<feature type="domain" description="Integrase catalytic" evidence="12">
    <location>
        <begin position="374"/>
        <end position="481"/>
    </location>
</feature>
<dbReference type="Pfam" id="PF24626">
    <property type="entry name" value="SH3_Tf2-1"/>
    <property type="match status" value="1"/>
</dbReference>
<dbReference type="InterPro" id="IPR043128">
    <property type="entry name" value="Rev_trsase/Diguanyl_cyclase"/>
</dbReference>
<dbReference type="SUPFAM" id="SSF53098">
    <property type="entry name" value="Ribonuclease H-like"/>
    <property type="match status" value="1"/>
</dbReference>
<gene>
    <name evidence="13" type="ORF">TSUD_419040</name>
</gene>
<dbReference type="Proteomes" id="UP000242715">
    <property type="component" value="Unassembled WGS sequence"/>
</dbReference>
<keyword evidence="6" id="KW-0229">DNA integration</keyword>
<dbReference type="InterPro" id="IPR041588">
    <property type="entry name" value="Integrase_H2C2"/>
</dbReference>
<proteinExistence type="predicted"/>
<dbReference type="Gene3D" id="3.10.20.370">
    <property type="match status" value="1"/>
</dbReference>
<dbReference type="AlphaFoldDB" id="A0A1B5Z8C7"/>
<dbReference type="GO" id="GO:0004190">
    <property type="term" value="F:aspartic-type endopeptidase activity"/>
    <property type="evidence" value="ECO:0007669"/>
    <property type="project" value="UniProtKB-KW"/>
</dbReference>
<keyword evidence="9" id="KW-0238">DNA-binding</keyword>
<evidence type="ECO:0000256" key="5">
    <source>
        <dbReference type="ARBA" id="ARBA00022842"/>
    </source>
</evidence>
<keyword evidence="10" id="KW-0233">DNA recombination</keyword>
<keyword evidence="2" id="KW-0479">Metal-binding</keyword>
<dbReference type="Gene3D" id="3.30.70.270">
    <property type="match status" value="1"/>
</dbReference>
<dbReference type="SUPFAM" id="SSF56672">
    <property type="entry name" value="DNA/RNA polymerases"/>
    <property type="match status" value="1"/>
</dbReference>
<dbReference type="GO" id="GO:0003887">
    <property type="term" value="F:DNA-directed DNA polymerase activity"/>
    <property type="evidence" value="ECO:0007669"/>
    <property type="project" value="UniProtKB-KW"/>
</dbReference>
<protein>
    <recommendedName>
        <fullName evidence="12">Integrase catalytic domain-containing protein</fullName>
    </recommendedName>
</protein>
<evidence type="ECO:0000256" key="10">
    <source>
        <dbReference type="ARBA" id="ARBA00023172"/>
    </source>
</evidence>
<evidence type="ECO:0000256" key="4">
    <source>
        <dbReference type="ARBA" id="ARBA00022801"/>
    </source>
</evidence>
<comment type="caution">
    <text evidence="13">The sequence shown here is derived from an EMBL/GenBank/DDBJ whole genome shotgun (WGS) entry which is preliminary data.</text>
</comment>
<keyword evidence="14" id="KW-1185">Reference proteome</keyword>
<dbReference type="InterPro" id="IPR041577">
    <property type="entry name" value="RT_RNaseH_2"/>
</dbReference>
<keyword evidence="3" id="KW-0064">Aspartyl protease</keyword>
<dbReference type="GO" id="GO:0015074">
    <property type="term" value="P:DNA integration"/>
    <property type="evidence" value="ECO:0007669"/>
    <property type="project" value="UniProtKB-KW"/>
</dbReference>
<evidence type="ECO:0000313" key="13">
    <source>
        <dbReference type="EMBL" id="GAU10375.1"/>
    </source>
</evidence>
<dbReference type="InterPro" id="IPR036397">
    <property type="entry name" value="RNaseH_sf"/>
</dbReference>
<dbReference type="EMBL" id="BCLP01043102">
    <property type="protein sequence ID" value="GAU10375.1"/>
    <property type="molecule type" value="Genomic_DNA"/>
</dbReference>
<dbReference type="GO" id="GO:0003677">
    <property type="term" value="F:DNA binding"/>
    <property type="evidence" value="ECO:0007669"/>
    <property type="project" value="UniProtKB-KW"/>
</dbReference>
<name>A0A1B5Z8C7_TRISU</name>
<dbReference type="PROSITE" id="PS50994">
    <property type="entry name" value="INTEGRASE"/>
    <property type="match status" value="1"/>
</dbReference>
<dbReference type="GO" id="GO:0006508">
    <property type="term" value="P:proteolysis"/>
    <property type="evidence" value="ECO:0007669"/>
    <property type="project" value="UniProtKB-KW"/>
</dbReference>
<dbReference type="InterPro" id="IPR016197">
    <property type="entry name" value="Chromo-like_dom_sf"/>
</dbReference>
<evidence type="ECO:0000256" key="8">
    <source>
        <dbReference type="ARBA" id="ARBA00022932"/>
    </source>
</evidence>
<dbReference type="InterPro" id="IPR043502">
    <property type="entry name" value="DNA/RNA_pol_sf"/>
</dbReference>
<dbReference type="Gene3D" id="3.30.420.10">
    <property type="entry name" value="Ribonuclease H-like superfamily/Ribonuclease H"/>
    <property type="match status" value="2"/>
</dbReference>
<keyword evidence="5" id="KW-0460">Magnesium</keyword>
<dbReference type="GO" id="GO:0006310">
    <property type="term" value="P:DNA recombination"/>
    <property type="evidence" value="ECO:0007669"/>
    <property type="project" value="UniProtKB-KW"/>
</dbReference>
<dbReference type="InterPro" id="IPR023780">
    <property type="entry name" value="Chromo_domain"/>
</dbReference>
<keyword evidence="1" id="KW-0645">Protease</keyword>
<evidence type="ECO:0000256" key="3">
    <source>
        <dbReference type="ARBA" id="ARBA00022750"/>
    </source>
</evidence>
<keyword evidence="8" id="KW-0548">Nucleotidyltransferase</keyword>
<dbReference type="PANTHER" id="PTHR37984">
    <property type="entry name" value="PROTEIN CBG26694"/>
    <property type="match status" value="1"/>
</dbReference>
<dbReference type="OrthoDB" id="5554229at2759"/>
<feature type="non-terminal residue" evidence="13">
    <location>
        <position position="708"/>
    </location>
</feature>
<dbReference type="CDD" id="cd09274">
    <property type="entry name" value="RNase_HI_RT_Ty3"/>
    <property type="match status" value="1"/>
</dbReference>
<evidence type="ECO:0000256" key="9">
    <source>
        <dbReference type="ARBA" id="ARBA00023125"/>
    </source>
</evidence>
<reference evidence="14" key="1">
    <citation type="journal article" date="2017" name="Front. Plant Sci.">
        <title>Climate Clever Clovers: New Paradigm to Reduce the Environmental Footprint of Ruminants by Breeding Low Methanogenic Forages Utilizing Haplotype Variation.</title>
        <authorList>
            <person name="Kaur P."/>
            <person name="Appels R."/>
            <person name="Bayer P.E."/>
            <person name="Keeble-Gagnere G."/>
            <person name="Wang J."/>
            <person name="Hirakawa H."/>
            <person name="Shirasawa K."/>
            <person name="Vercoe P."/>
            <person name="Stefanova K."/>
            <person name="Durmic Z."/>
            <person name="Nichols P."/>
            <person name="Revell C."/>
            <person name="Isobe S.N."/>
            <person name="Edwards D."/>
            <person name="Erskine W."/>
        </authorList>
    </citation>
    <scope>NUCLEOTIDE SEQUENCE [LARGE SCALE GENOMIC DNA]</scope>
    <source>
        <strain evidence="14">cv. Daliak</strain>
    </source>
</reference>
<keyword evidence="11" id="KW-0511">Multifunctional enzyme</keyword>
<sequence>MKEVDYLGHTVSGTGVAMDKDKVQTVLEWPQPSNVKQLRGFLGLTGYYRRFVKGYATIASPLTDLLKKEGFRWTTEATKAFEQLKVAITTAPVLALPQFSIPFTIETDASGTGIGAVLSQLGHPIAFFSKKMVPRMQKQSAYTREFFAITEAIAKFRHYLLGHKFIIRTDQKSLKSLMDQSLQTPEQQAWLHKFIGYDFTIEYKPGKDNMAADALSRVCLMAWSKPEIALLEELRRSIEKDSQIQNLVGTSDNGQEQKFIQKQGLIYWQDRIVVPDDPQLKAKLLLEFHSSPVGGHAGIARTMARVSAQFFWKNMKNDIKEFVQSCLICQQAKHDTRAPAGLLQPLPIPEQVWEDVAMDFITGLPPSHGYTVIMVVIDRLTKYSHFSPLKVDYSSKTVAEAFMKTIVKLHGTTLAMSSAYHPQTDGQSEALNKCVEMYLRCFTFQNPKSWYKALDWAELWYNTALHTSLGMTPFQALYGRPPPTLSRYSHSPTDNMVVQQQLMQRDMLLAQLKENLKRAQQVMKAQADKHRRDVHFEVGEQVLVKLQPYRQNSVALRKNQKLGMRYFGPFTIKEKIGQVAYKLLLPPEARIHPVFHISQLKQFKGPITDPYMPLPLTTTELGPILQPTTVLQKRDIMRKEQVIPQVLIKWEGLSDKEATWEDVDDISGSYPNFNLEDKIDFKGEGIVMKVPHQRGQVAKVLEDDNTNS</sequence>
<dbReference type="Gene3D" id="2.40.50.40">
    <property type="match status" value="1"/>
</dbReference>
<dbReference type="InterPro" id="IPR056924">
    <property type="entry name" value="SH3_Tf2-1"/>
</dbReference>
<evidence type="ECO:0000313" key="14">
    <source>
        <dbReference type="Proteomes" id="UP000242715"/>
    </source>
</evidence>
<keyword evidence="4" id="KW-0378">Hydrolase</keyword>
<dbReference type="FunFam" id="1.10.340.70:FF:000001">
    <property type="entry name" value="Retrovirus-related Pol polyprotein from transposon gypsy-like Protein"/>
    <property type="match status" value="1"/>
</dbReference>
<dbReference type="Gene3D" id="1.10.340.70">
    <property type="match status" value="1"/>
</dbReference>